<dbReference type="InterPro" id="IPR036237">
    <property type="entry name" value="Xyl_isomerase-like_sf"/>
</dbReference>
<dbReference type="Gene3D" id="3.20.20.150">
    <property type="entry name" value="Divalent-metal-dependent TIM barrel enzymes"/>
    <property type="match status" value="1"/>
</dbReference>
<gene>
    <name evidence="2" type="ORF">ACFPM4_07270</name>
</gene>
<sequence>MGNVNIDIQQSWWAMNGLGNGEREWTMEEKFEKIAEAGFTGVMGNLPRDEESEKWRRLLDEYNFSFGVNCFPSKKEDLQALIPRVKNFGAQYISAQVMDDFIIGEEAVKLLRNLNSVAKENEMPFFIETHRGRITQDLIRTVDYVHAIPEMRLTIDLSHYVLAGDGCYSKKAQEHFEALLHRTSSIHGRVSNGQQVQIDIGPNGEHPAVERFKHWWEKGMEYWLQQAKEGDVLPVVCELGPPDYSITHPGDDVKIEISNRWEQAIVLKNIFEQIWERVKSRK</sequence>
<dbReference type="RefSeq" id="WP_382349535.1">
    <property type="nucleotide sequence ID" value="NZ_JBHSMC010000009.1"/>
</dbReference>
<feature type="domain" description="Xylose isomerase-like TIM barrel" evidence="1">
    <location>
        <begin position="31"/>
        <end position="179"/>
    </location>
</feature>
<organism evidence="2 3">
    <name type="scientific">Lederbergia graminis</name>
    <dbReference type="NCBI Taxonomy" id="735518"/>
    <lineage>
        <taxon>Bacteria</taxon>
        <taxon>Bacillati</taxon>
        <taxon>Bacillota</taxon>
        <taxon>Bacilli</taxon>
        <taxon>Bacillales</taxon>
        <taxon>Bacillaceae</taxon>
        <taxon>Lederbergia</taxon>
    </lineage>
</organism>
<comment type="caution">
    <text evidence="2">The sequence shown here is derived from an EMBL/GenBank/DDBJ whole genome shotgun (WGS) entry which is preliminary data.</text>
</comment>
<dbReference type="SUPFAM" id="SSF51658">
    <property type="entry name" value="Xylose isomerase-like"/>
    <property type="match status" value="1"/>
</dbReference>
<keyword evidence="3" id="KW-1185">Reference proteome</keyword>
<dbReference type="EMBL" id="JBHSMC010000009">
    <property type="protein sequence ID" value="MFC5464548.1"/>
    <property type="molecule type" value="Genomic_DNA"/>
</dbReference>
<evidence type="ECO:0000313" key="3">
    <source>
        <dbReference type="Proteomes" id="UP001596147"/>
    </source>
</evidence>
<name>A0ABW0LFB9_9BACI</name>
<dbReference type="Proteomes" id="UP001596147">
    <property type="component" value="Unassembled WGS sequence"/>
</dbReference>
<evidence type="ECO:0000313" key="2">
    <source>
        <dbReference type="EMBL" id="MFC5464548.1"/>
    </source>
</evidence>
<reference evidence="3" key="1">
    <citation type="journal article" date="2019" name="Int. J. Syst. Evol. Microbiol.">
        <title>The Global Catalogue of Microorganisms (GCM) 10K type strain sequencing project: providing services to taxonomists for standard genome sequencing and annotation.</title>
        <authorList>
            <consortium name="The Broad Institute Genomics Platform"/>
            <consortium name="The Broad Institute Genome Sequencing Center for Infectious Disease"/>
            <person name="Wu L."/>
            <person name="Ma J."/>
        </authorList>
    </citation>
    <scope>NUCLEOTIDE SEQUENCE [LARGE SCALE GENOMIC DNA]</scope>
    <source>
        <strain evidence="3">CGMCC 1.12237</strain>
    </source>
</reference>
<dbReference type="InterPro" id="IPR013022">
    <property type="entry name" value="Xyl_isomerase-like_TIM-brl"/>
</dbReference>
<dbReference type="Pfam" id="PF01261">
    <property type="entry name" value="AP_endonuc_2"/>
    <property type="match status" value="1"/>
</dbReference>
<evidence type="ECO:0000259" key="1">
    <source>
        <dbReference type="Pfam" id="PF01261"/>
    </source>
</evidence>
<dbReference type="GO" id="GO:0016853">
    <property type="term" value="F:isomerase activity"/>
    <property type="evidence" value="ECO:0007669"/>
    <property type="project" value="UniProtKB-KW"/>
</dbReference>
<keyword evidence="2" id="KW-0413">Isomerase</keyword>
<accession>A0ABW0LFB9</accession>
<protein>
    <submittedName>
        <fullName evidence="2">Sugar phosphate isomerase/epimerase family protein</fullName>
    </submittedName>
</protein>
<proteinExistence type="predicted"/>